<evidence type="ECO:0008006" key="3">
    <source>
        <dbReference type="Google" id="ProtNLM"/>
    </source>
</evidence>
<dbReference type="AlphaFoldDB" id="A0A8D9RZC5"/>
<reference evidence="1 2" key="1">
    <citation type="submission" date="2009-01" db="EMBL/GenBank/DDBJ databases">
        <authorList>
            <person name="Qin X."/>
            <person name="Bachman B."/>
            <person name="Battles P."/>
            <person name="Bell A."/>
            <person name="Bess C."/>
            <person name="Bickham C."/>
            <person name="Chaboub L."/>
            <person name="Chen D."/>
            <person name="Coyle M."/>
            <person name="Deiros D.R."/>
            <person name="Dinh H."/>
            <person name="Forbes L."/>
            <person name="Fowler G."/>
            <person name="Francisco L."/>
            <person name="Fu Q."/>
            <person name="Gubbala S."/>
            <person name="Hale W."/>
            <person name="Han Y."/>
            <person name="Hemphill L."/>
            <person name="Highlander S.K."/>
            <person name="Hirani K."/>
            <person name="Hogues M."/>
            <person name="Jackson L."/>
            <person name="Jakkamsetti A."/>
            <person name="Javaid M."/>
            <person name="Jiang H."/>
            <person name="Korchina V."/>
            <person name="Kovar C."/>
            <person name="Lara F."/>
            <person name="Lee S."/>
            <person name="Mata R."/>
            <person name="Mathew T."/>
            <person name="Moen C."/>
            <person name="Morales K."/>
            <person name="Munidasa M."/>
            <person name="Nazareth L."/>
            <person name="Ngo R."/>
            <person name="Nguyen L."/>
            <person name="Okwuonu G."/>
            <person name="Ongeri F."/>
            <person name="Patil S."/>
            <person name="Petrosino J."/>
            <person name="Pham C."/>
            <person name="Pham P."/>
            <person name="Pu L.-L."/>
            <person name="Puazo M."/>
            <person name="Raj R."/>
            <person name="Reid J."/>
            <person name="Rouhana J."/>
            <person name="Saada N."/>
            <person name="Shang Y."/>
            <person name="Simmons D."/>
            <person name="Thornton R."/>
            <person name="Warren J."/>
            <person name="Weissenberger G."/>
            <person name="Zhang J."/>
            <person name="Zhang L."/>
            <person name="Zhou C."/>
            <person name="Zhu D."/>
            <person name="Muzny D."/>
            <person name="Worley K."/>
            <person name="Gibbs R."/>
        </authorList>
    </citation>
    <scope>NUCLEOTIDE SEQUENCE [LARGE SCALE GENOMIC DNA]</scope>
    <source>
        <strain evidence="1 2">CF48-3A</strain>
    </source>
</reference>
<comment type="caution">
    <text evidence="1">The sequence shown here is derived from an EMBL/GenBank/DDBJ whole genome shotgun (WGS) entry which is preliminary data.</text>
</comment>
<evidence type="ECO:0000313" key="1">
    <source>
        <dbReference type="EMBL" id="EEI65949.1"/>
    </source>
</evidence>
<name>A0A8D9RZC5_LIMRT</name>
<dbReference type="InterPro" id="IPR029035">
    <property type="entry name" value="DHS-like_NAD/FAD-binding_dom"/>
</dbReference>
<dbReference type="SUPFAM" id="SSF52467">
    <property type="entry name" value="DHS-like NAD/FAD-binding domain"/>
    <property type="match status" value="1"/>
</dbReference>
<evidence type="ECO:0000313" key="2">
    <source>
        <dbReference type="Proteomes" id="UP000003419"/>
    </source>
</evidence>
<dbReference type="Pfam" id="PF13289">
    <property type="entry name" value="SIR2_2"/>
    <property type="match status" value="1"/>
</dbReference>
<dbReference type="Proteomes" id="UP000003419">
    <property type="component" value="Unassembled WGS sequence"/>
</dbReference>
<accession>A0A8D9RZC5</accession>
<organism evidence="1 2">
    <name type="scientific">Limosilactobacillus reuteri CF48-3A</name>
    <dbReference type="NCBI Taxonomy" id="525341"/>
    <lineage>
        <taxon>Bacteria</taxon>
        <taxon>Bacillati</taxon>
        <taxon>Bacillota</taxon>
        <taxon>Bacilli</taxon>
        <taxon>Lactobacillales</taxon>
        <taxon>Lactobacillaceae</taxon>
        <taxon>Limosilactobacillus</taxon>
    </lineage>
</organism>
<gene>
    <name evidence="1" type="ORF">HMPREF0534_0726</name>
</gene>
<sequence>MEESKLQERVYFDRDIELGQDIIDGTEKFYLNKEVIKDDDVGLSAKQKFESKLKASLSRMLSQKYQNIIILFGAGASVVPTSNINPRPDPKYGKVVSMLANDVLNQLKGTKYYTLNRLAELIKYPTEEFIDSGKINDKIFNLEKFISELQMAVALKNNPRTKLAKYLEKIKEIITENVKYGGTSSKFKHAQLLNLMNARINREQKLCVVTTNYDTVIEDQAIDTGFLVIDGFNYSRFPEFDDDLFEWNFVKSVPFVSTNELIYKDKVLDLLKIHGSIDWFQRNGKIIRAKNGENTNRVMIFPSSNKYMQSYQDPYFELMSRFQSKLKQPNTLLLTVGFSFSDNHIAQMIIQALKHNTSLNCLVTDYNISPQNNENFDELVKLKDKLGTIAFLGKSLNSQDSLVKYLGENDDENR</sequence>
<proteinExistence type="predicted"/>
<protein>
    <recommendedName>
        <fullName evidence="3">SIR2-like domain-containing protein</fullName>
    </recommendedName>
</protein>
<dbReference type="EMBL" id="ACHG01000074">
    <property type="protein sequence ID" value="EEI65949.1"/>
    <property type="molecule type" value="Genomic_DNA"/>
</dbReference>